<dbReference type="InterPro" id="IPR045054">
    <property type="entry name" value="P4HA-like"/>
</dbReference>
<evidence type="ECO:0000256" key="4">
    <source>
        <dbReference type="SAM" id="Phobius"/>
    </source>
</evidence>
<dbReference type="OrthoDB" id="420380at2759"/>
<name>A0A8X8A632_POPTO</name>
<dbReference type="AlphaFoldDB" id="A0A8X8A632"/>
<evidence type="ECO:0008006" key="7">
    <source>
        <dbReference type="Google" id="ProtNLM"/>
    </source>
</evidence>
<dbReference type="GO" id="GO:0046872">
    <property type="term" value="F:metal ion binding"/>
    <property type="evidence" value="ECO:0007669"/>
    <property type="project" value="UniProtKB-KW"/>
</dbReference>
<protein>
    <recommendedName>
        <fullName evidence="7">Prolyl 4-hydroxylase alpha subunit Fe(2+) 2OG dioxygenase domain-containing protein</fullName>
    </recommendedName>
</protein>
<reference evidence="5" key="1">
    <citation type="journal article" date="2020" name="bioRxiv">
        <title>Hybrid origin of Populus tomentosa Carr. identified through genome sequencing and phylogenomic analysis.</title>
        <authorList>
            <person name="An X."/>
            <person name="Gao K."/>
            <person name="Chen Z."/>
            <person name="Li J."/>
            <person name="Yang X."/>
            <person name="Yang X."/>
            <person name="Zhou J."/>
            <person name="Guo T."/>
            <person name="Zhao T."/>
            <person name="Huang S."/>
            <person name="Miao D."/>
            <person name="Khan W.U."/>
            <person name="Rao P."/>
            <person name="Ye M."/>
            <person name="Lei B."/>
            <person name="Liao W."/>
            <person name="Wang J."/>
            <person name="Ji L."/>
            <person name="Li Y."/>
            <person name="Guo B."/>
            <person name="Mustafa N.S."/>
            <person name="Li S."/>
            <person name="Yun Q."/>
            <person name="Keller S.R."/>
            <person name="Mao J."/>
            <person name="Zhang R."/>
            <person name="Strauss S.H."/>
        </authorList>
    </citation>
    <scope>NUCLEOTIDE SEQUENCE</scope>
    <source>
        <strain evidence="5">GM15</strain>
        <tissue evidence="5">Leaf</tissue>
    </source>
</reference>
<evidence type="ECO:0000313" key="5">
    <source>
        <dbReference type="EMBL" id="KAG6783643.1"/>
    </source>
</evidence>
<sequence length="160" mass="17851">MERNFKFSTMIGQKYETHTDDYFVDEFNAKNGGQRTGTLLLYLSDVEEWGETVFPCADVNISSVPWWNELSECAKQSLSLKPKRAMHCFSGAQDLMRHQMLQVCVCLDCNCKATDALFAAISVFGCVVVTANLFLNMIIGFCRIGRPVPCGSVAVHGESF</sequence>
<accession>A0A8X8A632</accession>
<evidence type="ECO:0000256" key="3">
    <source>
        <dbReference type="ARBA" id="ARBA00023004"/>
    </source>
</evidence>
<evidence type="ECO:0000256" key="2">
    <source>
        <dbReference type="ARBA" id="ARBA00022723"/>
    </source>
</evidence>
<feature type="transmembrane region" description="Helical" evidence="4">
    <location>
        <begin position="116"/>
        <end position="139"/>
    </location>
</feature>
<dbReference type="GO" id="GO:0005789">
    <property type="term" value="C:endoplasmic reticulum membrane"/>
    <property type="evidence" value="ECO:0007669"/>
    <property type="project" value="UniProtKB-SubCell"/>
</dbReference>
<keyword evidence="2" id="KW-0479">Metal-binding</keyword>
<evidence type="ECO:0000313" key="6">
    <source>
        <dbReference type="Proteomes" id="UP000886885"/>
    </source>
</evidence>
<keyword evidence="4" id="KW-0812">Transmembrane</keyword>
<gene>
    <name evidence="5" type="ORF">POTOM_009306</name>
</gene>
<dbReference type="PANTHER" id="PTHR10869:SF217">
    <property type="entry name" value="FE2OG DIOXYGENASE DOMAIN-CONTAINING PROTEIN"/>
    <property type="match status" value="1"/>
</dbReference>
<keyword evidence="4" id="KW-0472">Membrane</keyword>
<keyword evidence="3" id="KW-0408">Iron</keyword>
<dbReference type="Proteomes" id="UP000886885">
    <property type="component" value="Chromosome 2D"/>
</dbReference>
<dbReference type="PANTHER" id="PTHR10869">
    <property type="entry name" value="PROLYL 4-HYDROXYLASE ALPHA SUBUNIT"/>
    <property type="match status" value="1"/>
</dbReference>
<dbReference type="EMBL" id="JAAWWB010000004">
    <property type="protein sequence ID" value="KAG6783643.1"/>
    <property type="molecule type" value="Genomic_DNA"/>
</dbReference>
<proteinExistence type="predicted"/>
<comment type="caution">
    <text evidence="5">The sequence shown here is derived from an EMBL/GenBank/DDBJ whole genome shotgun (WGS) entry which is preliminary data.</text>
</comment>
<comment type="subcellular location">
    <subcellularLocation>
        <location evidence="1">Endoplasmic reticulum membrane</location>
    </subcellularLocation>
</comment>
<keyword evidence="6" id="KW-1185">Reference proteome</keyword>
<evidence type="ECO:0000256" key="1">
    <source>
        <dbReference type="ARBA" id="ARBA00004586"/>
    </source>
</evidence>
<organism evidence="5 6">
    <name type="scientific">Populus tomentosa</name>
    <name type="common">Chinese white poplar</name>
    <dbReference type="NCBI Taxonomy" id="118781"/>
    <lineage>
        <taxon>Eukaryota</taxon>
        <taxon>Viridiplantae</taxon>
        <taxon>Streptophyta</taxon>
        <taxon>Embryophyta</taxon>
        <taxon>Tracheophyta</taxon>
        <taxon>Spermatophyta</taxon>
        <taxon>Magnoliopsida</taxon>
        <taxon>eudicotyledons</taxon>
        <taxon>Gunneridae</taxon>
        <taxon>Pentapetalae</taxon>
        <taxon>rosids</taxon>
        <taxon>fabids</taxon>
        <taxon>Malpighiales</taxon>
        <taxon>Salicaceae</taxon>
        <taxon>Saliceae</taxon>
        <taxon>Populus</taxon>
    </lineage>
</organism>
<dbReference type="GO" id="GO:0004656">
    <property type="term" value="F:procollagen-proline 4-dioxygenase activity"/>
    <property type="evidence" value="ECO:0007669"/>
    <property type="project" value="TreeGrafter"/>
</dbReference>
<keyword evidence="4" id="KW-1133">Transmembrane helix</keyword>